<keyword evidence="1" id="KW-0472">Membrane</keyword>
<dbReference type="EMBL" id="MHOT01000027">
    <property type="protein sequence ID" value="OGZ67893.1"/>
    <property type="molecule type" value="Genomic_DNA"/>
</dbReference>
<dbReference type="Proteomes" id="UP000178820">
    <property type="component" value="Unassembled WGS sequence"/>
</dbReference>
<evidence type="ECO:0000313" key="3">
    <source>
        <dbReference type="Proteomes" id="UP000178820"/>
    </source>
</evidence>
<dbReference type="AlphaFoldDB" id="A0A1G2HZH5"/>
<gene>
    <name evidence="2" type="ORF">A3D44_00050</name>
</gene>
<keyword evidence="1" id="KW-0812">Transmembrane</keyword>
<name>A0A1G2HZH5_9BACT</name>
<reference evidence="2 3" key="1">
    <citation type="journal article" date="2016" name="Nat. Commun.">
        <title>Thousands of microbial genomes shed light on interconnected biogeochemical processes in an aquifer system.</title>
        <authorList>
            <person name="Anantharaman K."/>
            <person name="Brown C.T."/>
            <person name="Hug L.A."/>
            <person name="Sharon I."/>
            <person name="Castelle C.J."/>
            <person name="Probst A.J."/>
            <person name="Thomas B.C."/>
            <person name="Singh A."/>
            <person name="Wilkins M.J."/>
            <person name="Karaoz U."/>
            <person name="Brodie E.L."/>
            <person name="Williams K.H."/>
            <person name="Hubbard S.S."/>
            <person name="Banfield J.F."/>
        </authorList>
    </citation>
    <scope>NUCLEOTIDE SEQUENCE [LARGE SCALE GENOMIC DNA]</scope>
</reference>
<sequence>MERVAGVILTFALVFFVVVLRSGLSWWLMLPGAFVLVGIVFMGRVKLAQRAMKQFKENCAKQEEKKQKRRFNPFFRLP</sequence>
<evidence type="ECO:0000256" key="1">
    <source>
        <dbReference type="SAM" id="Phobius"/>
    </source>
</evidence>
<organism evidence="2 3">
    <name type="scientific">Candidatus Staskawiczbacteria bacterium RIFCSPHIGHO2_02_FULL_42_22</name>
    <dbReference type="NCBI Taxonomy" id="1802207"/>
    <lineage>
        <taxon>Bacteria</taxon>
        <taxon>Candidatus Staskawicziibacteriota</taxon>
    </lineage>
</organism>
<feature type="transmembrane region" description="Helical" evidence="1">
    <location>
        <begin position="26"/>
        <end position="45"/>
    </location>
</feature>
<accession>A0A1G2HZH5</accession>
<comment type="caution">
    <text evidence="2">The sequence shown here is derived from an EMBL/GenBank/DDBJ whole genome shotgun (WGS) entry which is preliminary data.</text>
</comment>
<keyword evidence="1" id="KW-1133">Transmembrane helix</keyword>
<protein>
    <submittedName>
        <fullName evidence="2">Uncharacterized protein</fullName>
    </submittedName>
</protein>
<evidence type="ECO:0000313" key="2">
    <source>
        <dbReference type="EMBL" id="OGZ67893.1"/>
    </source>
</evidence>
<proteinExistence type="predicted"/>